<dbReference type="Gene3D" id="1.25.40.10">
    <property type="entry name" value="Tetratricopeptide repeat domain"/>
    <property type="match status" value="1"/>
</dbReference>
<dbReference type="Proteomes" id="UP001595882">
    <property type="component" value="Unassembled WGS sequence"/>
</dbReference>
<reference evidence="2" key="1">
    <citation type="journal article" date="2019" name="Int. J. Syst. Evol. Microbiol.">
        <title>The Global Catalogue of Microorganisms (GCM) 10K type strain sequencing project: providing services to taxonomists for standard genome sequencing and annotation.</title>
        <authorList>
            <consortium name="The Broad Institute Genomics Platform"/>
            <consortium name="The Broad Institute Genome Sequencing Center for Infectious Disease"/>
            <person name="Wu L."/>
            <person name="Ma J."/>
        </authorList>
    </citation>
    <scope>NUCLEOTIDE SEQUENCE [LARGE SCALE GENOMIC DNA]</scope>
    <source>
        <strain evidence="2">CCUG 37865</strain>
    </source>
</reference>
<dbReference type="RefSeq" id="WP_390250036.1">
    <property type="nucleotide sequence ID" value="NZ_JBHSDT010000004.1"/>
</dbReference>
<proteinExistence type="predicted"/>
<accession>A0ABV8WS79</accession>
<gene>
    <name evidence="1" type="ORF">ACFOY7_05095</name>
</gene>
<dbReference type="InterPro" id="IPR011990">
    <property type="entry name" value="TPR-like_helical_dom_sf"/>
</dbReference>
<organism evidence="1 2">
    <name type="scientific">Gracilibacillus xinjiangensis</name>
    <dbReference type="NCBI Taxonomy" id="1193282"/>
    <lineage>
        <taxon>Bacteria</taxon>
        <taxon>Bacillati</taxon>
        <taxon>Bacillota</taxon>
        <taxon>Bacilli</taxon>
        <taxon>Bacillales</taxon>
        <taxon>Bacillaceae</taxon>
        <taxon>Gracilibacillus</taxon>
    </lineage>
</organism>
<evidence type="ECO:0000313" key="2">
    <source>
        <dbReference type="Proteomes" id="UP001595882"/>
    </source>
</evidence>
<name>A0ABV8WS79_9BACI</name>
<dbReference type="SUPFAM" id="SSF48452">
    <property type="entry name" value="TPR-like"/>
    <property type="match status" value="1"/>
</dbReference>
<protein>
    <submittedName>
        <fullName evidence="1">Tetratricopeptide repeat protein</fullName>
    </submittedName>
</protein>
<evidence type="ECO:0000313" key="1">
    <source>
        <dbReference type="EMBL" id="MFC4402442.1"/>
    </source>
</evidence>
<dbReference type="EMBL" id="JBHSDT010000004">
    <property type="protein sequence ID" value="MFC4402442.1"/>
    <property type="molecule type" value="Genomic_DNA"/>
</dbReference>
<comment type="caution">
    <text evidence="1">The sequence shown here is derived from an EMBL/GenBank/DDBJ whole genome shotgun (WGS) entry which is preliminary data.</text>
</comment>
<sequence>MGKKVDISKQLAEGRKVLMKGVAGDKNAVKKAYDIFSKLRDTEPNNAVVEAYYGSALTLRGRDAVKTIEKADLAQEGLNALNKAVSKDSNNKEIRLLRANVCLRLPESFFKCSQTAIKDYTFLLDQYKKDPKYLSKNQIKEVVKDLSTAYKNAGKEAKAKEVMQQLKQL</sequence>
<keyword evidence="2" id="KW-1185">Reference proteome</keyword>